<dbReference type="GO" id="GO:0003824">
    <property type="term" value="F:catalytic activity"/>
    <property type="evidence" value="ECO:0007669"/>
    <property type="project" value="UniProtKB-ARBA"/>
</dbReference>
<dbReference type="SUPFAM" id="SSF55811">
    <property type="entry name" value="Nudix"/>
    <property type="match status" value="1"/>
</dbReference>
<evidence type="ECO:0000313" key="5">
    <source>
        <dbReference type="Proteomes" id="UP000278036"/>
    </source>
</evidence>
<evidence type="ECO:0000313" key="2">
    <source>
        <dbReference type="EMBL" id="RKK04578.1"/>
    </source>
</evidence>
<dbReference type="EMBL" id="RAQU01000039">
    <property type="protein sequence ID" value="RKK04578.1"/>
    <property type="molecule type" value="Genomic_DNA"/>
</dbReference>
<accession>A0A3A9JUX7</accession>
<dbReference type="EMBL" id="RFLX01000009">
    <property type="protein sequence ID" value="RMI20874.1"/>
    <property type="molecule type" value="Genomic_DNA"/>
</dbReference>
<dbReference type="CDD" id="cd03676">
    <property type="entry name" value="NUDIX_Tnr3_like"/>
    <property type="match status" value="1"/>
</dbReference>
<dbReference type="Pfam" id="PF00293">
    <property type="entry name" value="NUDIX"/>
    <property type="match status" value="1"/>
</dbReference>
<dbReference type="RefSeq" id="WP_120637937.1">
    <property type="nucleotide sequence ID" value="NZ_RAQU01000039.1"/>
</dbReference>
<dbReference type="OrthoDB" id="8438812at2"/>
<evidence type="ECO:0000313" key="4">
    <source>
        <dbReference type="Proteomes" id="UP000274097"/>
    </source>
</evidence>
<name>A0A3A9JUX7_9PROT</name>
<reference evidence="2 5" key="1">
    <citation type="submission" date="2018-09" db="EMBL/GenBank/DDBJ databases">
        <title>Roseomonas sp. nov., isolated from feces of Tibetan antelopes in the Qinghai-Tibet plateau, China.</title>
        <authorList>
            <person name="Tian Z."/>
        </authorList>
    </citation>
    <scope>NUCLEOTIDE SEQUENCE [LARGE SCALE GENOMIC DNA]</scope>
    <source>
        <strain evidence="3 4">Z23</strain>
        <strain evidence="2 5">Z24</strain>
    </source>
</reference>
<dbReference type="InParanoid" id="A0A3A9JUX7"/>
<dbReference type="InterPro" id="IPR031804">
    <property type="entry name" value="DUF4743"/>
</dbReference>
<dbReference type="PROSITE" id="PS51462">
    <property type="entry name" value="NUDIX"/>
    <property type="match status" value="1"/>
</dbReference>
<protein>
    <submittedName>
        <fullName evidence="2">DUF4743 domain-containing protein</fullName>
    </submittedName>
</protein>
<dbReference type="Pfam" id="PF15916">
    <property type="entry name" value="DUF4743"/>
    <property type="match status" value="1"/>
</dbReference>
<feature type="domain" description="Nudix hydrolase" evidence="1">
    <location>
        <begin position="123"/>
        <end position="266"/>
    </location>
</feature>
<comment type="caution">
    <text evidence="2">The sequence shown here is derived from an EMBL/GenBank/DDBJ whole genome shotgun (WGS) entry which is preliminary data.</text>
</comment>
<gene>
    <name evidence="2" type="ORF">D6Z83_08710</name>
    <name evidence="3" type="ORF">EBE87_13720</name>
</gene>
<dbReference type="Gene3D" id="3.90.79.10">
    <property type="entry name" value="Nucleoside Triphosphate Pyrophosphohydrolase"/>
    <property type="match status" value="1"/>
</dbReference>
<dbReference type="Proteomes" id="UP000278036">
    <property type="component" value="Unassembled WGS sequence"/>
</dbReference>
<sequence length="290" mass="31770">MEPAATPTGFMRHIEACNNLHSPAGLIPFRIIGEQVGWLQPDLARWLAYRPQHFHFDASGVSLSAGLRGIARRDAALADAVKGLAKAGYLRVRDEPFDVRATPEGPVLARLDRGAIPAFGIQAQGVHLNGLVRRPDGLHIWLGFRSRTKAVAPGQWDNMVAGGTPAGLDAVETLAKEAGEEAGLPPEMVAQARPVARLSYNMQQPGGSGLRRDILHVFDLELPEDFTPTPHDDEVEHFQLWPAWQVLELVRDTDTVKFNVNLVLIDLFLREGLIDPAGQDGRELAMALRD</sequence>
<dbReference type="AlphaFoldDB" id="A0A3A9JUX7"/>
<dbReference type="InterPro" id="IPR000086">
    <property type="entry name" value="NUDIX_hydrolase_dom"/>
</dbReference>
<evidence type="ECO:0000259" key="1">
    <source>
        <dbReference type="PROSITE" id="PS51462"/>
    </source>
</evidence>
<proteinExistence type="predicted"/>
<dbReference type="Proteomes" id="UP000274097">
    <property type="component" value="Unassembled WGS sequence"/>
</dbReference>
<evidence type="ECO:0000313" key="3">
    <source>
        <dbReference type="EMBL" id="RMI20874.1"/>
    </source>
</evidence>
<organism evidence="2 5">
    <name type="scientific">Teichococcus wenyumeiae</name>
    <dbReference type="NCBI Taxonomy" id="2478470"/>
    <lineage>
        <taxon>Bacteria</taxon>
        <taxon>Pseudomonadati</taxon>
        <taxon>Pseudomonadota</taxon>
        <taxon>Alphaproteobacteria</taxon>
        <taxon>Acetobacterales</taxon>
        <taxon>Roseomonadaceae</taxon>
        <taxon>Roseomonas</taxon>
    </lineage>
</organism>
<keyword evidence="4" id="KW-1185">Reference proteome</keyword>
<dbReference type="InterPro" id="IPR015797">
    <property type="entry name" value="NUDIX_hydrolase-like_dom_sf"/>
</dbReference>